<evidence type="ECO:0000313" key="4">
    <source>
        <dbReference type="Proteomes" id="UP001519294"/>
    </source>
</evidence>
<organism evidence="3 4">
    <name type="scientific">Virgibacillus alimentarius</name>
    <dbReference type="NCBI Taxonomy" id="698769"/>
    <lineage>
        <taxon>Bacteria</taxon>
        <taxon>Bacillati</taxon>
        <taxon>Bacillota</taxon>
        <taxon>Bacilli</taxon>
        <taxon>Bacillales</taxon>
        <taxon>Bacillaceae</taxon>
        <taxon>Virgibacillus</taxon>
    </lineage>
</organism>
<evidence type="ECO:0000313" key="3">
    <source>
        <dbReference type="EMBL" id="MBP2258155.1"/>
    </source>
</evidence>
<dbReference type="EMBL" id="JAGIKX010000020">
    <property type="protein sequence ID" value="MBP2258155.1"/>
    <property type="molecule type" value="Genomic_DNA"/>
</dbReference>
<dbReference type="InterPro" id="IPR007484">
    <property type="entry name" value="Peptidase_M28"/>
</dbReference>
<dbReference type="Pfam" id="PF04389">
    <property type="entry name" value="Peptidase_M28"/>
    <property type="match status" value="1"/>
</dbReference>
<protein>
    <submittedName>
        <fullName evidence="3">Aminopeptidase-like protein</fullName>
    </submittedName>
</protein>
<gene>
    <name evidence="3" type="ORF">J2Z81_002126</name>
</gene>
<dbReference type="PANTHER" id="PTHR12147">
    <property type="entry name" value="METALLOPEPTIDASE M28 FAMILY MEMBER"/>
    <property type="match status" value="1"/>
</dbReference>
<evidence type="ECO:0000256" key="1">
    <source>
        <dbReference type="SAM" id="MobiDB-lite"/>
    </source>
</evidence>
<dbReference type="InterPro" id="IPR045175">
    <property type="entry name" value="M28_fam"/>
</dbReference>
<dbReference type="SUPFAM" id="SSF53187">
    <property type="entry name" value="Zn-dependent exopeptidases"/>
    <property type="match status" value="1"/>
</dbReference>
<sequence length="333" mass="36645">MKKLSKLFITILVAVGLVILPTTLKVEASPPSKPASQAFDNKIVKKIDKEKIYNHVYELSVDIGIRVAGTKEEKEAIDYIVSQYQSYGLDVEVQPFEFQRREDGEIVTKTSHNVIATKKAHKNHDTGEIIYVGSHHDSVPGSPGASDNASGIGVNMEIARILSKMPTTSEIRFVTFGAEELGLLGSKHYVSTLTEDEKNRSMGMFNFDMVGSENAGEMIMFTVDGERNIITNTGASSSLRVSDSLTYGQVGRSDHQSFHDAGIPAAVFSYAPLEPEYHQPTDTIDKISKEKMEEVAKVVSASIYQLARKQTPALDHSNVAPEPVEPPYEDRPL</sequence>
<dbReference type="Proteomes" id="UP001519294">
    <property type="component" value="Unassembled WGS sequence"/>
</dbReference>
<keyword evidence="4" id="KW-1185">Reference proteome</keyword>
<feature type="region of interest" description="Disordered" evidence="1">
    <location>
        <begin position="310"/>
        <end position="333"/>
    </location>
</feature>
<dbReference type="RefSeq" id="WP_029270539.1">
    <property type="nucleotide sequence ID" value="NZ_JAGIKX010000020.1"/>
</dbReference>
<dbReference type="PANTHER" id="PTHR12147:SF26">
    <property type="entry name" value="PEPTIDASE M28 DOMAIN-CONTAINING PROTEIN"/>
    <property type="match status" value="1"/>
</dbReference>
<dbReference type="Gene3D" id="3.40.630.10">
    <property type="entry name" value="Zn peptidases"/>
    <property type="match status" value="1"/>
</dbReference>
<accession>A0ABS4SAW8</accession>
<proteinExistence type="predicted"/>
<reference evidence="3 4" key="1">
    <citation type="submission" date="2021-03" db="EMBL/GenBank/DDBJ databases">
        <title>Genomic Encyclopedia of Type Strains, Phase IV (KMG-IV): sequencing the most valuable type-strain genomes for metagenomic binning, comparative biology and taxonomic classification.</title>
        <authorList>
            <person name="Goeker M."/>
        </authorList>
    </citation>
    <scope>NUCLEOTIDE SEQUENCE [LARGE SCALE GENOMIC DNA]</scope>
    <source>
        <strain evidence="3 4">DSM 25790</strain>
    </source>
</reference>
<evidence type="ECO:0000259" key="2">
    <source>
        <dbReference type="Pfam" id="PF04389"/>
    </source>
</evidence>
<name>A0ABS4SAW8_9BACI</name>
<comment type="caution">
    <text evidence="3">The sequence shown here is derived from an EMBL/GenBank/DDBJ whole genome shotgun (WGS) entry which is preliminary data.</text>
</comment>
<feature type="domain" description="Peptidase M28" evidence="2">
    <location>
        <begin position="113"/>
        <end position="301"/>
    </location>
</feature>